<evidence type="ECO:0000256" key="2">
    <source>
        <dbReference type="ARBA" id="ARBA00023125"/>
    </source>
</evidence>
<gene>
    <name evidence="6" type="ORF">SAMN04488559_10469</name>
</gene>
<feature type="domain" description="HTH merR-type" evidence="5">
    <location>
        <begin position="1"/>
        <end position="71"/>
    </location>
</feature>
<dbReference type="SUPFAM" id="SSF46955">
    <property type="entry name" value="Putative DNA-binding domain"/>
    <property type="match status" value="1"/>
</dbReference>
<evidence type="ECO:0000256" key="1">
    <source>
        <dbReference type="ARBA" id="ARBA00023015"/>
    </source>
</evidence>
<keyword evidence="3" id="KW-0010">Activator</keyword>
<dbReference type="InterPro" id="IPR009061">
    <property type="entry name" value="DNA-bd_dom_put_sf"/>
</dbReference>
<dbReference type="CDD" id="cd01106">
    <property type="entry name" value="HTH_TipAL-Mta"/>
    <property type="match status" value="1"/>
</dbReference>
<keyword evidence="4" id="KW-0804">Transcription</keyword>
<sequence length="254" mass="28792">MEYTVQKLAQLAGISSRTLRYYDEIDLLKPARINSSGYRIYGQLEVNLLQQILFYRAMDVQLDKIKKILSNPHFDSQQTLVAHHQQLLERKVQLEQLILTVEKTIAAEKGEGSMTDQEKFKGFKQELINKNEAQYGQEIRIKYGDEAIKQANAQLQGMSQASFNQATQLEAAIIETLAKAMATNEPAGALAQKVAAMHKDWLSFYWPSYTTEAHAGVAEMYLADERFTAYYDQRVAEGAAVFLREAILVFVANN</sequence>
<dbReference type="InterPro" id="IPR047057">
    <property type="entry name" value="MerR_fam"/>
</dbReference>
<dbReference type="Gene3D" id="1.10.490.50">
    <property type="entry name" value="Antibiotic binding domain of TipA-like multidrug resistance regulators"/>
    <property type="match status" value="1"/>
</dbReference>
<keyword evidence="2 6" id="KW-0238">DNA-binding</keyword>
<dbReference type="GO" id="GO:0003700">
    <property type="term" value="F:DNA-binding transcription factor activity"/>
    <property type="evidence" value="ECO:0007669"/>
    <property type="project" value="InterPro"/>
</dbReference>
<proteinExistence type="predicted"/>
<dbReference type="InterPro" id="IPR012925">
    <property type="entry name" value="TipAS_dom"/>
</dbReference>
<dbReference type="PROSITE" id="PS50937">
    <property type="entry name" value="HTH_MERR_2"/>
    <property type="match status" value="1"/>
</dbReference>
<name>A0A1H9RIY8_9LACT</name>
<keyword evidence="1" id="KW-0805">Transcription regulation</keyword>
<evidence type="ECO:0000256" key="3">
    <source>
        <dbReference type="ARBA" id="ARBA00023159"/>
    </source>
</evidence>
<dbReference type="PANTHER" id="PTHR30204:SF90">
    <property type="entry name" value="HTH-TYPE TRANSCRIPTIONAL ACTIVATOR MTA"/>
    <property type="match status" value="1"/>
</dbReference>
<evidence type="ECO:0000313" key="7">
    <source>
        <dbReference type="Proteomes" id="UP000198948"/>
    </source>
</evidence>
<dbReference type="SMART" id="SM00422">
    <property type="entry name" value="HTH_MERR"/>
    <property type="match status" value="1"/>
</dbReference>
<dbReference type="InterPro" id="IPR000551">
    <property type="entry name" value="MerR-type_HTH_dom"/>
</dbReference>
<dbReference type="EMBL" id="FOHA01000004">
    <property type="protein sequence ID" value="SER72505.1"/>
    <property type="molecule type" value="Genomic_DNA"/>
</dbReference>
<dbReference type="OrthoDB" id="9814833at2"/>
<dbReference type="Proteomes" id="UP000198948">
    <property type="component" value="Unassembled WGS sequence"/>
</dbReference>
<dbReference type="Pfam" id="PF13411">
    <property type="entry name" value="MerR_1"/>
    <property type="match status" value="1"/>
</dbReference>
<dbReference type="SUPFAM" id="SSF89082">
    <property type="entry name" value="Antibiotic binding domain of TipA-like multidrug resistance regulators"/>
    <property type="match status" value="1"/>
</dbReference>
<reference evidence="6 7" key="1">
    <citation type="submission" date="2016-10" db="EMBL/GenBank/DDBJ databases">
        <authorList>
            <person name="de Groot N.N."/>
        </authorList>
    </citation>
    <scope>NUCLEOTIDE SEQUENCE [LARGE SCALE GENOMIC DNA]</scope>
    <source>
        <strain evidence="6 7">DSM 13760</strain>
    </source>
</reference>
<dbReference type="PANTHER" id="PTHR30204">
    <property type="entry name" value="REDOX-CYCLING DRUG-SENSING TRANSCRIPTIONAL ACTIVATOR SOXR"/>
    <property type="match status" value="1"/>
</dbReference>
<evidence type="ECO:0000313" key="6">
    <source>
        <dbReference type="EMBL" id="SER72505.1"/>
    </source>
</evidence>
<protein>
    <submittedName>
        <fullName evidence="6">DNA-binding transcriptional regulator, MerR family</fullName>
    </submittedName>
</protein>
<keyword evidence="7" id="KW-1185">Reference proteome</keyword>
<dbReference type="AlphaFoldDB" id="A0A1H9RIY8"/>
<evidence type="ECO:0000256" key="4">
    <source>
        <dbReference type="ARBA" id="ARBA00023163"/>
    </source>
</evidence>
<evidence type="ECO:0000259" key="5">
    <source>
        <dbReference type="PROSITE" id="PS50937"/>
    </source>
</evidence>
<dbReference type="GO" id="GO:0003677">
    <property type="term" value="F:DNA binding"/>
    <property type="evidence" value="ECO:0007669"/>
    <property type="project" value="UniProtKB-KW"/>
</dbReference>
<accession>A0A1H9RIY8</accession>
<dbReference type="Gene3D" id="1.10.1660.10">
    <property type="match status" value="1"/>
</dbReference>
<dbReference type="InterPro" id="IPR036244">
    <property type="entry name" value="TipA-like_antibiotic-bd"/>
</dbReference>
<dbReference type="Pfam" id="PF07739">
    <property type="entry name" value="TipAS"/>
    <property type="match status" value="1"/>
</dbReference>
<organism evidence="6 7">
    <name type="scientific">Isobaculum melis</name>
    <dbReference type="NCBI Taxonomy" id="142588"/>
    <lineage>
        <taxon>Bacteria</taxon>
        <taxon>Bacillati</taxon>
        <taxon>Bacillota</taxon>
        <taxon>Bacilli</taxon>
        <taxon>Lactobacillales</taxon>
        <taxon>Carnobacteriaceae</taxon>
        <taxon>Isobaculum</taxon>
    </lineage>
</organism>
<dbReference type="STRING" id="142588.SAMN04488559_10469"/>
<dbReference type="RefSeq" id="WP_092650848.1">
    <property type="nucleotide sequence ID" value="NZ_FOHA01000004.1"/>
</dbReference>